<dbReference type="InterPro" id="IPR009057">
    <property type="entry name" value="Homeodomain-like_sf"/>
</dbReference>
<protein>
    <submittedName>
        <fullName evidence="5">Helix-turn-helix domain-containing protein</fullName>
    </submittedName>
</protein>
<evidence type="ECO:0000313" key="5">
    <source>
        <dbReference type="EMBL" id="MVP01292.1"/>
    </source>
</evidence>
<organism evidence="5 6">
    <name type="scientific">Paenibacillus lutrae</name>
    <dbReference type="NCBI Taxonomy" id="2078573"/>
    <lineage>
        <taxon>Bacteria</taxon>
        <taxon>Bacillati</taxon>
        <taxon>Bacillota</taxon>
        <taxon>Bacilli</taxon>
        <taxon>Bacillales</taxon>
        <taxon>Paenibacillaceae</taxon>
        <taxon>Paenibacillus</taxon>
    </lineage>
</organism>
<dbReference type="InterPro" id="IPR037923">
    <property type="entry name" value="HTH-like"/>
</dbReference>
<keyword evidence="3" id="KW-0804">Transcription</keyword>
<dbReference type="SUPFAM" id="SSF51215">
    <property type="entry name" value="Regulatory protein AraC"/>
    <property type="match status" value="1"/>
</dbReference>
<evidence type="ECO:0000259" key="4">
    <source>
        <dbReference type="PROSITE" id="PS01124"/>
    </source>
</evidence>
<keyword evidence="2" id="KW-0238">DNA-binding</keyword>
<dbReference type="PANTHER" id="PTHR43280">
    <property type="entry name" value="ARAC-FAMILY TRANSCRIPTIONAL REGULATOR"/>
    <property type="match status" value="1"/>
</dbReference>
<sequence length="282" mass="31648">MAQINVVSSRHSLQGQMDLSLLFFGRQDCPPGHFWGPGLRDSYILHYVHSGSGSYRTGDKTYTLTAGQGFLILPGTLVYYRADQTDPWTYSWVGFKGLHAKAFMQRAHLSSEDPVFDAGKDSWLELFYSELESALAEPHGDLLSQSTLYRLIAELIRCSPSAAAGPEPSNTKEAYVSKAIEYMESSYSQRISIADIARFVGLDRTYLSSLFKVRFGVSLQIYLLEYRMNRAVQLLRSSKELTVSDVARSVGYTDPFLFSKMFKKVTGSSPSSCREPADYLEE</sequence>
<dbReference type="GO" id="GO:0003700">
    <property type="term" value="F:DNA-binding transcription factor activity"/>
    <property type="evidence" value="ECO:0007669"/>
    <property type="project" value="InterPro"/>
</dbReference>
<feature type="domain" description="HTH araC/xylS-type" evidence="4">
    <location>
        <begin position="177"/>
        <end position="276"/>
    </location>
</feature>
<dbReference type="Pfam" id="PF02311">
    <property type="entry name" value="AraC_binding"/>
    <property type="match status" value="1"/>
</dbReference>
<dbReference type="PROSITE" id="PS00041">
    <property type="entry name" value="HTH_ARAC_FAMILY_1"/>
    <property type="match status" value="1"/>
</dbReference>
<evidence type="ECO:0000256" key="3">
    <source>
        <dbReference type="ARBA" id="ARBA00023163"/>
    </source>
</evidence>
<dbReference type="AlphaFoldDB" id="A0A7X3FL04"/>
<evidence type="ECO:0000256" key="2">
    <source>
        <dbReference type="ARBA" id="ARBA00023125"/>
    </source>
</evidence>
<dbReference type="PROSITE" id="PS01124">
    <property type="entry name" value="HTH_ARAC_FAMILY_2"/>
    <property type="match status" value="1"/>
</dbReference>
<comment type="caution">
    <text evidence="5">The sequence shown here is derived from an EMBL/GenBank/DDBJ whole genome shotgun (WGS) entry which is preliminary data.</text>
</comment>
<dbReference type="InterPro" id="IPR020449">
    <property type="entry name" value="Tscrpt_reg_AraC-type_HTH"/>
</dbReference>
<dbReference type="RefSeq" id="WP_157337557.1">
    <property type="nucleotide sequence ID" value="NZ_RHLK01000011.1"/>
</dbReference>
<dbReference type="InterPro" id="IPR003313">
    <property type="entry name" value="AraC-bd"/>
</dbReference>
<dbReference type="Proteomes" id="UP000490800">
    <property type="component" value="Unassembled WGS sequence"/>
</dbReference>
<dbReference type="SMART" id="SM00342">
    <property type="entry name" value="HTH_ARAC"/>
    <property type="match status" value="1"/>
</dbReference>
<dbReference type="PRINTS" id="PR00032">
    <property type="entry name" value="HTHARAC"/>
</dbReference>
<evidence type="ECO:0000313" key="6">
    <source>
        <dbReference type="Proteomes" id="UP000490800"/>
    </source>
</evidence>
<proteinExistence type="predicted"/>
<dbReference type="Gene3D" id="1.10.10.60">
    <property type="entry name" value="Homeodomain-like"/>
    <property type="match status" value="2"/>
</dbReference>
<keyword evidence="6" id="KW-1185">Reference proteome</keyword>
<dbReference type="Pfam" id="PF12833">
    <property type="entry name" value="HTH_18"/>
    <property type="match status" value="1"/>
</dbReference>
<evidence type="ECO:0000256" key="1">
    <source>
        <dbReference type="ARBA" id="ARBA00023015"/>
    </source>
</evidence>
<accession>A0A7X3FL04</accession>
<reference evidence="5 6" key="1">
    <citation type="journal article" date="2019" name="Microorganisms">
        <title>Paenibacillus lutrae sp. nov., A Chitinolytic Species Isolated from A River Otter in Castril Natural Park, Granada, Spain.</title>
        <authorList>
            <person name="Rodriguez M."/>
            <person name="Reina J.C."/>
            <person name="Bejar V."/>
            <person name="Llamas I."/>
        </authorList>
    </citation>
    <scope>NUCLEOTIDE SEQUENCE [LARGE SCALE GENOMIC DNA]</scope>
    <source>
        <strain evidence="5 6">N10</strain>
    </source>
</reference>
<dbReference type="PANTHER" id="PTHR43280:SF30">
    <property type="entry name" value="MMSAB OPERON REGULATORY PROTEIN"/>
    <property type="match status" value="1"/>
</dbReference>
<dbReference type="SUPFAM" id="SSF46689">
    <property type="entry name" value="Homeodomain-like"/>
    <property type="match status" value="2"/>
</dbReference>
<name>A0A7X3FL04_9BACL</name>
<gene>
    <name evidence="5" type="ORF">EDM21_17490</name>
</gene>
<dbReference type="GO" id="GO:0043565">
    <property type="term" value="F:sequence-specific DNA binding"/>
    <property type="evidence" value="ECO:0007669"/>
    <property type="project" value="InterPro"/>
</dbReference>
<dbReference type="EMBL" id="RHLK01000011">
    <property type="protein sequence ID" value="MVP01292.1"/>
    <property type="molecule type" value="Genomic_DNA"/>
</dbReference>
<dbReference type="InterPro" id="IPR018060">
    <property type="entry name" value="HTH_AraC"/>
</dbReference>
<keyword evidence="1" id="KW-0805">Transcription regulation</keyword>
<dbReference type="CDD" id="cd06986">
    <property type="entry name" value="cupin_MmsR-like_N"/>
    <property type="match status" value="1"/>
</dbReference>
<dbReference type="OrthoDB" id="9813413at2"/>
<dbReference type="InterPro" id="IPR018062">
    <property type="entry name" value="HTH_AraC-typ_CS"/>
</dbReference>
<dbReference type="Gene3D" id="2.60.120.280">
    <property type="entry name" value="Regulatory protein AraC"/>
    <property type="match status" value="1"/>
</dbReference>